<name>A0A5P6PH19_9BRAD</name>
<protein>
    <submittedName>
        <fullName evidence="6">Tyrosine-type recombinase/integrase</fullName>
    </submittedName>
</protein>
<accession>A0A5P6PH19</accession>
<feature type="domain" description="Tyr recombinase" evidence="5">
    <location>
        <begin position="168"/>
        <end position="374"/>
    </location>
</feature>
<dbReference type="PROSITE" id="PS51898">
    <property type="entry name" value="TYR_RECOMBINASE"/>
    <property type="match status" value="1"/>
</dbReference>
<dbReference type="Gene3D" id="1.10.150.130">
    <property type="match status" value="1"/>
</dbReference>
<dbReference type="EMBL" id="CP044544">
    <property type="protein sequence ID" value="QFI77516.1"/>
    <property type="molecule type" value="Genomic_DNA"/>
</dbReference>
<dbReference type="SUPFAM" id="SSF56349">
    <property type="entry name" value="DNA breaking-rejoining enzymes"/>
    <property type="match status" value="1"/>
</dbReference>
<reference evidence="7" key="1">
    <citation type="submission" date="2019-10" db="EMBL/GenBank/DDBJ databases">
        <title>Complete Genome Sequence of Bradyrhizobium betae type strain PL7HG1T.</title>
        <authorList>
            <person name="Bromfield E.S.P."/>
            <person name="Cloutier S."/>
        </authorList>
    </citation>
    <scope>NUCLEOTIDE SEQUENCE [LARGE SCALE GENOMIC DNA]</scope>
    <source>
        <strain evidence="7">PL7HG1</strain>
        <plasmid evidence="7">pbbpl7hg1</plasmid>
    </source>
</reference>
<keyword evidence="2" id="KW-0229">DNA integration</keyword>
<sequence length="386" mass="43343">MVSIVRAVPGVEGIPAGFPILLDAQMSIVEPAFGYLIELATIPGRSHAMETLRTYSEHLHDWFDSLEQSELDWRLADEGTIAGYRNRMLATPSPHTGRPYARSTVNDRIRTVCRFYTWAHRRGLIEALPFDYVEVSLRSVRRQGMLAHLHHRPATVMANTLTVSEVERLPRPLRVDQLQSLFQHLSSPYDLIAEWALATGMRRKELCGLQLHQVPDVAHVDIDVDPLVGMPLTVTKGDRPRTVYPPLRLIDRTHWYAGEQRAALVKLRRRTRPGYRPSSALFLNSNGDPVSRARFSAAFSTAFQAAGLTGSGHWLRHTFAMTMLVRLQKQAATTPDLNPLKIVQVLLGHASIQSTAIYLRCVELHADTLAESLAYLYGELVPHGRA</sequence>
<dbReference type="InterPro" id="IPR013762">
    <property type="entry name" value="Integrase-like_cat_sf"/>
</dbReference>
<dbReference type="PANTHER" id="PTHR30349:SF64">
    <property type="entry name" value="PROPHAGE INTEGRASE INTD-RELATED"/>
    <property type="match status" value="1"/>
</dbReference>
<evidence type="ECO:0000256" key="4">
    <source>
        <dbReference type="ARBA" id="ARBA00023172"/>
    </source>
</evidence>
<dbReference type="GO" id="GO:0003677">
    <property type="term" value="F:DNA binding"/>
    <property type="evidence" value="ECO:0007669"/>
    <property type="project" value="UniProtKB-KW"/>
</dbReference>
<comment type="similarity">
    <text evidence="1">Belongs to the 'phage' integrase family.</text>
</comment>
<dbReference type="InterPro" id="IPR010998">
    <property type="entry name" value="Integrase_recombinase_N"/>
</dbReference>
<keyword evidence="3" id="KW-0238">DNA-binding</keyword>
<keyword evidence="6" id="KW-0614">Plasmid</keyword>
<evidence type="ECO:0000313" key="7">
    <source>
        <dbReference type="Proteomes" id="UP000325641"/>
    </source>
</evidence>
<dbReference type="AlphaFoldDB" id="A0A5P6PH19"/>
<proteinExistence type="inferred from homology"/>
<evidence type="ECO:0000256" key="1">
    <source>
        <dbReference type="ARBA" id="ARBA00008857"/>
    </source>
</evidence>
<keyword evidence="4" id="KW-0233">DNA recombination</keyword>
<dbReference type="Gene3D" id="1.10.443.10">
    <property type="entry name" value="Intergrase catalytic core"/>
    <property type="match status" value="1"/>
</dbReference>
<dbReference type="Proteomes" id="UP000325641">
    <property type="component" value="Plasmid pBbPL7HG1"/>
</dbReference>
<dbReference type="KEGG" id="bbet:F8237_34935"/>
<dbReference type="OrthoDB" id="4020134at2"/>
<evidence type="ECO:0000313" key="6">
    <source>
        <dbReference type="EMBL" id="QFI77516.1"/>
    </source>
</evidence>
<dbReference type="InterPro" id="IPR050090">
    <property type="entry name" value="Tyrosine_recombinase_XerCD"/>
</dbReference>
<gene>
    <name evidence="6" type="ORF">F8237_34935</name>
</gene>
<evidence type="ECO:0000256" key="3">
    <source>
        <dbReference type="ARBA" id="ARBA00023125"/>
    </source>
</evidence>
<dbReference type="GO" id="GO:0015074">
    <property type="term" value="P:DNA integration"/>
    <property type="evidence" value="ECO:0007669"/>
    <property type="project" value="UniProtKB-KW"/>
</dbReference>
<evidence type="ECO:0000259" key="5">
    <source>
        <dbReference type="PROSITE" id="PS51898"/>
    </source>
</evidence>
<geneLocation type="plasmid" evidence="7">
    <name>pbbpl7hg1</name>
</geneLocation>
<organism evidence="6 7">
    <name type="scientific">Bradyrhizobium betae</name>
    <dbReference type="NCBI Taxonomy" id="244734"/>
    <lineage>
        <taxon>Bacteria</taxon>
        <taxon>Pseudomonadati</taxon>
        <taxon>Pseudomonadota</taxon>
        <taxon>Alphaproteobacteria</taxon>
        <taxon>Hyphomicrobiales</taxon>
        <taxon>Nitrobacteraceae</taxon>
        <taxon>Bradyrhizobium</taxon>
    </lineage>
</organism>
<dbReference type="GO" id="GO:0006310">
    <property type="term" value="P:DNA recombination"/>
    <property type="evidence" value="ECO:0007669"/>
    <property type="project" value="UniProtKB-KW"/>
</dbReference>
<dbReference type="RefSeq" id="WP_043854945.1">
    <property type="nucleotide sequence ID" value="NZ_CP044544.1"/>
</dbReference>
<dbReference type="Pfam" id="PF00589">
    <property type="entry name" value="Phage_integrase"/>
    <property type="match status" value="1"/>
</dbReference>
<evidence type="ECO:0000256" key="2">
    <source>
        <dbReference type="ARBA" id="ARBA00022908"/>
    </source>
</evidence>
<dbReference type="InterPro" id="IPR002104">
    <property type="entry name" value="Integrase_catalytic"/>
</dbReference>
<dbReference type="InterPro" id="IPR011010">
    <property type="entry name" value="DNA_brk_join_enz"/>
</dbReference>
<dbReference type="PANTHER" id="PTHR30349">
    <property type="entry name" value="PHAGE INTEGRASE-RELATED"/>
    <property type="match status" value="1"/>
</dbReference>